<dbReference type="EMBL" id="CASHTH010003298">
    <property type="protein sequence ID" value="CAI8043079.1"/>
    <property type="molecule type" value="Genomic_DNA"/>
</dbReference>
<evidence type="ECO:0000313" key="2">
    <source>
        <dbReference type="Proteomes" id="UP001174909"/>
    </source>
</evidence>
<comment type="caution">
    <text evidence="1">The sequence shown here is derived from an EMBL/GenBank/DDBJ whole genome shotgun (WGS) entry which is preliminary data.</text>
</comment>
<keyword evidence="2" id="KW-1185">Reference proteome</keyword>
<sequence>MEIAEVKAEGGKEWRPYDEYRGERPQYNYEGVISLLREHCKKNQLPQPVIMSPQTVAMTVLLPLNRTALLSIRTLLPLNRTS</sequence>
<dbReference type="Proteomes" id="UP001174909">
    <property type="component" value="Unassembled WGS sequence"/>
</dbReference>
<name>A0AA35T864_GEOBA</name>
<reference evidence="1" key="1">
    <citation type="submission" date="2023-03" db="EMBL/GenBank/DDBJ databases">
        <authorList>
            <person name="Steffen K."/>
            <person name="Cardenas P."/>
        </authorList>
    </citation>
    <scope>NUCLEOTIDE SEQUENCE</scope>
</reference>
<proteinExistence type="predicted"/>
<gene>
    <name evidence="1" type="ORF">GBAR_LOCUS23905</name>
</gene>
<accession>A0AA35T864</accession>
<protein>
    <submittedName>
        <fullName evidence="1">Uncharacterized protein</fullName>
    </submittedName>
</protein>
<organism evidence="1 2">
    <name type="scientific">Geodia barretti</name>
    <name type="common">Barrett's horny sponge</name>
    <dbReference type="NCBI Taxonomy" id="519541"/>
    <lineage>
        <taxon>Eukaryota</taxon>
        <taxon>Metazoa</taxon>
        <taxon>Porifera</taxon>
        <taxon>Demospongiae</taxon>
        <taxon>Heteroscleromorpha</taxon>
        <taxon>Tetractinellida</taxon>
        <taxon>Astrophorina</taxon>
        <taxon>Geodiidae</taxon>
        <taxon>Geodia</taxon>
    </lineage>
</organism>
<dbReference type="AlphaFoldDB" id="A0AA35T864"/>
<evidence type="ECO:0000313" key="1">
    <source>
        <dbReference type="EMBL" id="CAI8043079.1"/>
    </source>
</evidence>